<gene>
    <name evidence="1" type="ORF">DSCO28_01670</name>
</gene>
<evidence type="ECO:0000313" key="2">
    <source>
        <dbReference type="Proteomes" id="UP000425960"/>
    </source>
</evidence>
<evidence type="ECO:0000313" key="1">
    <source>
        <dbReference type="EMBL" id="BBO79601.1"/>
    </source>
</evidence>
<protein>
    <submittedName>
        <fullName evidence="1">Uncharacterized protein</fullName>
    </submittedName>
</protein>
<dbReference type="Proteomes" id="UP000425960">
    <property type="component" value="Chromosome"/>
</dbReference>
<dbReference type="KEGG" id="dov:DSCO28_01670"/>
<dbReference type="EMBL" id="AP021876">
    <property type="protein sequence ID" value="BBO79601.1"/>
    <property type="molecule type" value="Genomic_DNA"/>
</dbReference>
<name>A0A5K7ZFA1_9BACT</name>
<dbReference type="AlphaFoldDB" id="A0A5K7ZFA1"/>
<organism evidence="1 2">
    <name type="scientific">Desulfosarcina ovata subsp. sediminis</name>
    <dbReference type="NCBI Taxonomy" id="885957"/>
    <lineage>
        <taxon>Bacteria</taxon>
        <taxon>Pseudomonadati</taxon>
        <taxon>Thermodesulfobacteriota</taxon>
        <taxon>Desulfobacteria</taxon>
        <taxon>Desulfobacterales</taxon>
        <taxon>Desulfosarcinaceae</taxon>
        <taxon>Desulfosarcina</taxon>
    </lineage>
</organism>
<proteinExistence type="predicted"/>
<accession>A0A5K7ZFA1</accession>
<sequence length="75" mass="8012">MFGPGIPLIGTIAAGQPMEVIENLEKEDRGLGRRCLGKRLVAVKNRSYKARQVNAAPSFIHAPVVGAAPGCDKNR</sequence>
<reference evidence="1 2" key="1">
    <citation type="submission" date="2019-11" db="EMBL/GenBank/DDBJ databases">
        <title>Comparative genomics of hydrocarbon-degrading Desulfosarcina strains.</title>
        <authorList>
            <person name="Watanabe M."/>
            <person name="Kojima H."/>
            <person name="Fukui M."/>
        </authorList>
    </citation>
    <scope>NUCLEOTIDE SEQUENCE [LARGE SCALE GENOMIC DNA]</scope>
    <source>
        <strain evidence="1 2">28bB2T</strain>
    </source>
</reference>